<feature type="region of interest" description="Disordered" evidence="1">
    <location>
        <begin position="30"/>
        <end position="63"/>
    </location>
</feature>
<keyword evidence="2" id="KW-0732">Signal</keyword>
<feature type="signal peptide" evidence="2">
    <location>
        <begin position="1"/>
        <end position="19"/>
    </location>
</feature>
<evidence type="ECO:0000313" key="3">
    <source>
        <dbReference type="EMBL" id="RPD59006.1"/>
    </source>
</evidence>
<evidence type="ECO:0008006" key="5">
    <source>
        <dbReference type="Google" id="ProtNLM"/>
    </source>
</evidence>
<feature type="compositionally biased region" description="Polar residues" evidence="1">
    <location>
        <begin position="30"/>
        <end position="48"/>
    </location>
</feature>
<dbReference type="Proteomes" id="UP000313359">
    <property type="component" value="Unassembled WGS sequence"/>
</dbReference>
<dbReference type="AlphaFoldDB" id="A0A5C2SCE0"/>
<evidence type="ECO:0000313" key="4">
    <source>
        <dbReference type="Proteomes" id="UP000313359"/>
    </source>
</evidence>
<feature type="compositionally biased region" description="Basic residues" evidence="1">
    <location>
        <begin position="49"/>
        <end position="63"/>
    </location>
</feature>
<name>A0A5C2SCE0_9APHY</name>
<reference evidence="3" key="1">
    <citation type="journal article" date="2018" name="Genome Biol. Evol.">
        <title>Genomics and development of Lentinus tigrinus, a white-rot wood-decaying mushroom with dimorphic fruiting bodies.</title>
        <authorList>
            <person name="Wu B."/>
            <person name="Xu Z."/>
            <person name="Knudson A."/>
            <person name="Carlson A."/>
            <person name="Chen N."/>
            <person name="Kovaka S."/>
            <person name="LaButti K."/>
            <person name="Lipzen A."/>
            <person name="Pennachio C."/>
            <person name="Riley R."/>
            <person name="Schakwitz W."/>
            <person name="Umezawa K."/>
            <person name="Ohm R.A."/>
            <person name="Grigoriev I.V."/>
            <person name="Nagy L.G."/>
            <person name="Gibbons J."/>
            <person name="Hibbett D."/>
        </authorList>
    </citation>
    <scope>NUCLEOTIDE SEQUENCE [LARGE SCALE GENOMIC DNA]</scope>
    <source>
        <strain evidence="3">ALCF2SS1-6</strain>
    </source>
</reference>
<evidence type="ECO:0000256" key="2">
    <source>
        <dbReference type="SAM" id="SignalP"/>
    </source>
</evidence>
<protein>
    <recommendedName>
        <fullName evidence="5">Secreted protein</fullName>
    </recommendedName>
</protein>
<gene>
    <name evidence="3" type="ORF">L227DRAFT_171810</name>
</gene>
<organism evidence="3 4">
    <name type="scientific">Lentinus tigrinus ALCF2SS1-6</name>
    <dbReference type="NCBI Taxonomy" id="1328759"/>
    <lineage>
        <taxon>Eukaryota</taxon>
        <taxon>Fungi</taxon>
        <taxon>Dikarya</taxon>
        <taxon>Basidiomycota</taxon>
        <taxon>Agaricomycotina</taxon>
        <taxon>Agaricomycetes</taxon>
        <taxon>Polyporales</taxon>
        <taxon>Polyporaceae</taxon>
        <taxon>Lentinus</taxon>
    </lineage>
</organism>
<sequence>MTCLRTLLSLLSLLPLSIGKVPPVVGCSTKMSQKTVSSPSSANGSWATKSRHYRRGGLSSRRRTSTLCTYRRRAPAFPIMRTYTTRNPFSASVQGLHSYILAHPFPGHLHPILPHKHPALAYPIHPDLPPGARTHWQCYYSRRKGRT</sequence>
<proteinExistence type="predicted"/>
<evidence type="ECO:0000256" key="1">
    <source>
        <dbReference type="SAM" id="MobiDB-lite"/>
    </source>
</evidence>
<accession>A0A5C2SCE0</accession>
<dbReference type="EMBL" id="ML122272">
    <property type="protein sequence ID" value="RPD59006.1"/>
    <property type="molecule type" value="Genomic_DNA"/>
</dbReference>
<feature type="chain" id="PRO_5022838151" description="Secreted protein" evidence="2">
    <location>
        <begin position="20"/>
        <end position="147"/>
    </location>
</feature>
<keyword evidence="4" id="KW-1185">Reference proteome</keyword>